<dbReference type="Pfam" id="PF13283">
    <property type="entry name" value="NfrA_C"/>
    <property type="match status" value="1"/>
</dbReference>
<gene>
    <name evidence="4" type="ORF">DWU99_12505</name>
</gene>
<dbReference type="Pfam" id="PF14559">
    <property type="entry name" value="TPR_19"/>
    <property type="match status" value="1"/>
</dbReference>
<organism evidence="4 5">
    <name type="scientific">Dyella psychrodurans</name>
    <dbReference type="NCBI Taxonomy" id="1927960"/>
    <lineage>
        <taxon>Bacteria</taxon>
        <taxon>Pseudomonadati</taxon>
        <taxon>Pseudomonadota</taxon>
        <taxon>Gammaproteobacteria</taxon>
        <taxon>Lysobacterales</taxon>
        <taxon>Rhodanobacteraceae</taxon>
        <taxon>Dyella</taxon>
    </lineage>
</organism>
<evidence type="ECO:0000259" key="3">
    <source>
        <dbReference type="Pfam" id="PF13283"/>
    </source>
</evidence>
<evidence type="ECO:0000313" key="5">
    <source>
        <dbReference type="Proteomes" id="UP000255334"/>
    </source>
</evidence>
<accession>A0A370X4S3</accession>
<evidence type="ECO:0000313" key="4">
    <source>
        <dbReference type="EMBL" id="RDS83356.1"/>
    </source>
</evidence>
<keyword evidence="1" id="KW-0802">TPR repeat</keyword>
<sequence>MRRLRAAGACLMKRLSPGRCALALFIMVPAWSMCAESQESSGGDSRYQQFMVYPHRQAGYAAMRAGDERTAMAEFTRARELAPQSVDTALDLAEAYRHFNQAARAQTVLDEQARYTPNDSRLRAAMTPPAPPAVDCTRDNRPVCRAKRGFGDLQVGDLARAQAELDAPDFAASPEGRNLRHALVQRAIYLGDDQRAVAQLSELDKQNQLSSDERNQWFTLLLKLDRLDAARELQSRSGLDTPTQDLAMAQAIGNSGDRKALASYMAARQPAFANEKDERQWINLLAMAARAQPALLDHYTVRYPANAMWQARVALPLAMLRGDRAVAGSMLSRLPADSFHEERFSLYLQQGQYVQAQQQAEVLIAQPEGYRLLDPLSYRLMDAGATYEAKQLLLDAYPFTGNTHSAALLARLAVLAGQQPALFSADDRARLRRPLDSVALRVAQLHILSALRDCEGIRQVMADQSPDYPAELWRQLGDCYSKDHPGLAEYAYAQAGKHEPSADTTRALAYQAYSAQDYETALLAWRSVPAAHLQQADLLAAANTALTIHETAVARAWLDDYAARGGRQDGAYWWLRAQADEPSNPALARTDLENAVALQPDPRYYARLAALQAQAGDAQQALASWQHASALAPQDSRIAASLGYAYLQAGEPEKALAQFERAHQADPDNPALTRQLLYVNQQLGDYAQARMYAEQAIDQFGNVGAADPAGAGSDTQQSQDDLYSLRRLHENLDRRWSFNADTSLGDTVSSAANSVAPGVSYRSYAQFEAQYHLDPQLTGGDLNTLTAYARLFAGSGVTGTVWPVHEAMLGIGVHWKPLTSQNIVLSVEQQTPADNSRVTHNDTLFRASGSWSFGQKFSDDWHASGRGWFTQNFYVDVAHYLRAEETVVTLDYRFGFHDKIVNGQTIEPYFHLQYTGIDRTQGLTYLRDGRAGLGVQWNVWYGETHYDAYPHRLSVAIEGQHAFTTYLRDTNAAFLIVRTQW</sequence>
<keyword evidence="2" id="KW-0732">Signal</keyword>
<feature type="signal peptide" evidence="2">
    <location>
        <begin position="1"/>
        <end position="35"/>
    </location>
</feature>
<feature type="domain" description="Bacteriophage N4 adsorption protein A C-terminal" evidence="3">
    <location>
        <begin position="802"/>
        <end position="966"/>
    </location>
</feature>
<reference evidence="4 5" key="1">
    <citation type="submission" date="2018-07" db="EMBL/GenBank/DDBJ databases">
        <title>Dyella monticola sp. nov. and Dyella psychrodurans sp. nov. isolated from monsoon evergreen broad-leaved forest soil of Dinghu Mountain, China.</title>
        <authorList>
            <person name="Gao Z."/>
            <person name="Qiu L."/>
        </authorList>
    </citation>
    <scope>NUCLEOTIDE SEQUENCE [LARGE SCALE GENOMIC DNA]</scope>
    <source>
        <strain evidence="4 5">4MSK11</strain>
    </source>
</reference>
<protein>
    <submittedName>
        <fullName evidence="4">Tetratricopeptide repeat protein</fullName>
    </submittedName>
</protein>
<dbReference type="InterPro" id="IPR019734">
    <property type="entry name" value="TPR_rpt"/>
</dbReference>
<dbReference type="EMBL" id="QRBF01000004">
    <property type="protein sequence ID" value="RDS83356.1"/>
    <property type="molecule type" value="Genomic_DNA"/>
</dbReference>
<comment type="caution">
    <text evidence="4">The sequence shown here is derived from an EMBL/GenBank/DDBJ whole genome shotgun (WGS) entry which is preliminary data.</text>
</comment>
<evidence type="ECO:0000256" key="2">
    <source>
        <dbReference type="SAM" id="SignalP"/>
    </source>
</evidence>
<dbReference type="InterPro" id="IPR025137">
    <property type="entry name" value="NfrA_C"/>
</dbReference>
<feature type="repeat" description="TPR" evidence="1">
    <location>
        <begin position="636"/>
        <end position="669"/>
    </location>
</feature>
<dbReference type="AlphaFoldDB" id="A0A370X4S3"/>
<proteinExistence type="predicted"/>
<dbReference type="SUPFAM" id="SSF48452">
    <property type="entry name" value="TPR-like"/>
    <property type="match status" value="3"/>
</dbReference>
<name>A0A370X4S3_9GAMM</name>
<dbReference type="InterPro" id="IPR011990">
    <property type="entry name" value="TPR-like_helical_dom_sf"/>
</dbReference>
<dbReference type="PROSITE" id="PS50293">
    <property type="entry name" value="TPR_REGION"/>
    <property type="match status" value="1"/>
</dbReference>
<dbReference type="SMART" id="SM00028">
    <property type="entry name" value="TPR"/>
    <property type="match status" value="4"/>
</dbReference>
<dbReference type="Gene3D" id="1.25.40.10">
    <property type="entry name" value="Tetratricopeptide repeat domain"/>
    <property type="match status" value="2"/>
</dbReference>
<evidence type="ECO:0000256" key="1">
    <source>
        <dbReference type="PROSITE-ProRule" id="PRU00339"/>
    </source>
</evidence>
<dbReference type="PROSITE" id="PS50005">
    <property type="entry name" value="TPR"/>
    <property type="match status" value="1"/>
</dbReference>
<keyword evidence="5" id="KW-1185">Reference proteome</keyword>
<dbReference type="Pfam" id="PF13428">
    <property type="entry name" value="TPR_14"/>
    <property type="match status" value="1"/>
</dbReference>
<feature type="chain" id="PRO_5016588033" evidence="2">
    <location>
        <begin position="36"/>
        <end position="981"/>
    </location>
</feature>
<dbReference type="Proteomes" id="UP000255334">
    <property type="component" value="Unassembled WGS sequence"/>
</dbReference>